<dbReference type="HOGENOM" id="CLU_639542_0_0_1"/>
<dbReference type="EMBL" id="KL142385">
    <property type="protein sequence ID" value="KDR73648.1"/>
    <property type="molecule type" value="Genomic_DNA"/>
</dbReference>
<name>A0A067T3P3_GALM3</name>
<dbReference type="AlphaFoldDB" id="A0A067T3P3"/>
<proteinExistence type="predicted"/>
<reference evidence="3" key="1">
    <citation type="journal article" date="2014" name="Proc. Natl. Acad. Sci. U.S.A.">
        <title>Extensive sampling of basidiomycete genomes demonstrates inadequacy of the white-rot/brown-rot paradigm for wood decay fungi.</title>
        <authorList>
            <person name="Riley R."/>
            <person name="Salamov A.A."/>
            <person name="Brown D.W."/>
            <person name="Nagy L.G."/>
            <person name="Floudas D."/>
            <person name="Held B.W."/>
            <person name="Levasseur A."/>
            <person name="Lombard V."/>
            <person name="Morin E."/>
            <person name="Otillar R."/>
            <person name="Lindquist E.A."/>
            <person name="Sun H."/>
            <person name="LaButti K.M."/>
            <person name="Schmutz J."/>
            <person name="Jabbour D."/>
            <person name="Luo H."/>
            <person name="Baker S.E."/>
            <person name="Pisabarro A.G."/>
            <person name="Walton J.D."/>
            <person name="Blanchette R.A."/>
            <person name="Henrissat B."/>
            <person name="Martin F."/>
            <person name="Cullen D."/>
            <person name="Hibbett D.S."/>
            <person name="Grigoriev I.V."/>
        </authorList>
    </citation>
    <scope>NUCLEOTIDE SEQUENCE [LARGE SCALE GENOMIC DNA]</scope>
    <source>
        <strain evidence="3">CBS 339.88</strain>
    </source>
</reference>
<evidence type="ECO:0000313" key="2">
    <source>
        <dbReference type="EMBL" id="KDR73648.1"/>
    </source>
</evidence>
<dbReference type="OrthoDB" id="3256525at2759"/>
<feature type="compositionally biased region" description="Polar residues" evidence="1">
    <location>
        <begin position="1"/>
        <end position="22"/>
    </location>
</feature>
<evidence type="ECO:0000256" key="1">
    <source>
        <dbReference type="SAM" id="MobiDB-lite"/>
    </source>
</evidence>
<protein>
    <recommendedName>
        <fullName evidence="4">F-box domain-containing protein</fullName>
    </recommendedName>
</protein>
<feature type="region of interest" description="Disordered" evidence="1">
    <location>
        <begin position="1"/>
        <end position="29"/>
    </location>
</feature>
<evidence type="ECO:0008006" key="4">
    <source>
        <dbReference type="Google" id="ProtNLM"/>
    </source>
</evidence>
<sequence>MSTSPNNEPHCSPMVQSKTETQVPELEDDNRLQSVQQSSLADLHPPCIASLVPIEIWCKIFGLATHIPGAYDIDDYAAIAAFARDTDGICISNRFKATMDTKLACSLVCKYWNAIIQRFLFEYIRIRSGAQACAVAEALAKIPQGEDAKDGPGKWTIRVDLALEGVHSWSSSHDEAMSRIFGCCRNLVCFSTVFSSGTFPDRPKENGLPTEVIQYLWPGQNPRLKRLEILFSGWGVLPGIEAAFGNSLEVLWIDTPRYTLRKWEGRLLFPKVRTLIATPCCGALLHQLQLPNIRACVVEDEESPISFIPNTRLVEYVSLSDSRAVFCGFDAWQNLATLSVEMEALISFDITKDFQLPSLECILIHGMEFWDLCQTIARENNDLYSNGPISRIQGNLTRIVARSSCPNLRWAKIFRPVHALRYRQSVADEGREFWTNWVRTCNAHGIRLGVSDGGAEWSGDEWKEVTHDEISVNYN</sequence>
<organism evidence="2 3">
    <name type="scientific">Galerina marginata (strain CBS 339.88)</name>
    <dbReference type="NCBI Taxonomy" id="685588"/>
    <lineage>
        <taxon>Eukaryota</taxon>
        <taxon>Fungi</taxon>
        <taxon>Dikarya</taxon>
        <taxon>Basidiomycota</taxon>
        <taxon>Agaricomycotina</taxon>
        <taxon>Agaricomycetes</taxon>
        <taxon>Agaricomycetidae</taxon>
        <taxon>Agaricales</taxon>
        <taxon>Agaricineae</taxon>
        <taxon>Strophariaceae</taxon>
        <taxon>Galerina</taxon>
    </lineage>
</organism>
<dbReference type="Proteomes" id="UP000027222">
    <property type="component" value="Unassembled WGS sequence"/>
</dbReference>
<gene>
    <name evidence="2" type="ORF">GALMADRAFT_251425</name>
</gene>
<keyword evidence="3" id="KW-1185">Reference proteome</keyword>
<accession>A0A067T3P3</accession>
<evidence type="ECO:0000313" key="3">
    <source>
        <dbReference type="Proteomes" id="UP000027222"/>
    </source>
</evidence>